<accession>A0AAU0USM3</accession>
<name>A0AAU0USM3_9FIRM</name>
<evidence type="ECO:0000256" key="1">
    <source>
        <dbReference type="SAM" id="Phobius"/>
    </source>
</evidence>
<dbReference type="GO" id="GO:0005886">
    <property type="term" value="C:plasma membrane"/>
    <property type="evidence" value="ECO:0007669"/>
    <property type="project" value="TreeGrafter"/>
</dbReference>
<dbReference type="KEGG" id="dbc:MFMK1_002690"/>
<feature type="transmembrane region" description="Helical" evidence="1">
    <location>
        <begin position="136"/>
        <end position="163"/>
    </location>
</feature>
<evidence type="ECO:0000313" key="3">
    <source>
        <dbReference type="Proteomes" id="UP001329915"/>
    </source>
</evidence>
<feature type="transmembrane region" description="Helical" evidence="1">
    <location>
        <begin position="271"/>
        <end position="290"/>
    </location>
</feature>
<dbReference type="Pfam" id="PF02667">
    <property type="entry name" value="SCFA_trans"/>
    <property type="match status" value="1"/>
</dbReference>
<gene>
    <name evidence="2" type="ORF">MFMK1_002690</name>
</gene>
<keyword evidence="1" id="KW-0812">Transmembrane</keyword>
<organism evidence="2 3">
    <name type="scientific">Metallumcola ferriviriculae</name>
    <dbReference type="NCBI Taxonomy" id="3039180"/>
    <lineage>
        <taxon>Bacteria</taxon>
        <taxon>Bacillati</taxon>
        <taxon>Bacillota</taxon>
        <taxon>Clostridia</taxon>
        <taxon>Neomoorellales</taxon>
        <taxon>Desulfitibacteraceae</taxon>
        <taxon>Metallumcola</taxon>
    </lineage>
</organism>
<keyword evidence="1" id="KW-1133">Transmembrane helix</keyword>
<dbReference type="PANTHER" id="PTHR41983">
    <property type="entry name" value="SHORT-CHAIN FATTY ACID TRANSPORTER-RELATED"/>
    <property type="match status" value="1"/>
</dbReference>
<feature type="transmembrane region" description="Helical" evidence="1">
    <location>
        <begin position="247"/>
        <end position="265"/>
    </location>
</feature>
<proteinExistence type="predicted"/>
<dbReference type="RefSeq" id="WP_366922245.1">
    <property type="nucleotide sequence ID" value="NZ_CP121694.1"/>
</dbReference>
<dbReference type="InterPro" id="IPR006160">
    <property type="entry name" value="SCFA_transpt_AtoE"/>
</dbReference>
<dbReference type="AlphaFoldDB" id="A0AAU0USM3"/>
<protein>
    <submittedName>
        <fullName evidence="2">TIGR00366 family protein</fullName>
    </submittedName>
</protein>
<keyword evidence="1" id="KW-0472">Membrane</keyword>
<feature type="transmembrane region" description="Helical" evidence="1">
    <location>
        <begin position="20"/>
        <end position="42"/>
    </location>
</feature>
<feature type="transmembrane region" description="Helical" evidence="1">
    <location>
        <begin position="311"/>
        <end position="330"/>
    </location>
</feature>
<feature type="transmembrane region" description="Helical" evidence="1">
    <location>
        <begin position="336"/>
        <end position="361"/>
    </location>
</feature>
<feature type="transmembrane region" description="Helical" evidence="1">
    <location>
        <begin position="54"/>
        <end position="78"/>
    </location>
</feature>
<dbReference type="PANTHER" id="PTHR41983:SF2">
    <property type="entry name" value="SHORT-CHAIN FATTY ACID TRANSPORTER-RELATED"/>
    <property type="match status" value="1"/>
</dbReference>
<keyword evidence="3" id="KW-1185">Reference proteome</keyword>
<dbReference type="Proteomes" id="UP001329915">
    <property type="component" value="Chromosome"/>
</dbReference>
<feature type="transmembrane region" description="Helical" evidence="1">
    <location>
        <begin position="98"/>
        <end position="124"/>
    </location>
</feature>
<feature type="transmembrane region" description="Helical" evidence="1">
    <location>
        <begin position="183"/>
        <end position="202"/>
    </location>
</feature>
<reference evidence="2 3" key="1">
    <citation type="submission" date="2023-04" db="EMBL/GenBank/DDBJ databases">
        <authorList>
            <person name="Hsu D."/>
        </authorList>
    </citation>
    <scope>NUCLEOTIDE SEQUENCE [LARGE SCALE GENOMIC DNA]</scope>
    <source>
        <strain evidence="2 3">MK1</strain>
    </source>
</reference>
<feature type="transmembrane region" description="Helical" evidence="1">
    <location>
        <begin position="422"/>
        <end position="443"/>
    </location>
</feature>
<sequence>MLASLGAFFTKIVRKYLPDAFVFAIGLTVLTFILGIIINHQTPMQMLNHWGGGLWNLLTFSMQVSLTLVTGFILAHTAPVQKILKGAASRVTTPSGAIMAAALIASIASWLSWGFGLIVGALIARELAKNVKGVHYPLLVAAAYSGFVVWHAGLSASASLAVATPGHFLEETMGIIPVTETMFALPNLVALILIVVTLPFLFKMMMPKDPNDIMEFNPEEAAAAEVVTETTAIGESTPAQALENSRIGSFVLGLMMIVYLVYYFTQNGGLTALNLNVINLAFFALGILFVKSPKEYVDMAVAAGKNVANIIIQYPLYAGIMGMMVGSGLAATMTGWLVSIANVHTLPVFGFLSAGLVNLFVPSGGGQWAVQGPIMVPAAQQLGVDVAKVVQTVAWGDAWTNMIQPFWAIPLLGIAGLSIRDIMGYCAVTLIWTGIIISAVYMIF</sequence>
<dbReference type="EMBL" id="CP121694">
    <property type="protein sequence ID" value="WRO22849.1"/>
    <property type="molecule type" value="Genomic_DNA"/>
</dbReference>
<evidence type="ECO:0000313" key="2">
    <source>
        <dbReference type="EMBL" id="WRO22849.1"/>
    </source>
</evidence>